<dbReference type="GO" id="GO:0000166">
    <property type="term" value="F:nucleotide binding"/>
    <property type="evidence" value="ECO:0007669"/>
    <property type="project" value="UniProtKB-KW"/>
</dbReference>
<dbReference type="PANTHER" id="PTHR11575:SF6">
    <property type="entry name" value="2',3'-CYCLIC-NUCLEOTIDE 2'-PHOSPHODIESTERASE_3'-NUCLEOTIDASE"/>
    <property type="match status" value="1"/>
</dbReference>
<dbReference type="NCBIfam" id="NF006938">
    <property type="entry name" value="PRK09420.1"/>
    <property type="match status" value="1"/>
</dbReference>
<dbReference type="GO" id="GO:0016787">
    <property type="term" value="F:hydrolase activity"/>
    <property type="evidence" value="ECO:0007669"/>
    <property type="project" value="UniProtKB-KW"/>
</dbReference>
<name>A0A931ARQ5_9FIRM</name>
<dbReference type="SUPFAM" id="SSF56300">
    <property type="entry name" value="Metallo-dependent phosphatases"/>
    <property type="match status" value="1"/>
</dbReference>
<dbReference type="EMBL" id="JADPIE010000005">
    <property type="protein sequence ID" value="MBF8437267.1"/>
    <property type="molecule type" value="Genomic_DNA"/>
</dbReference>
<dbReference type="PANTHER" id="PTHR11575">
    <property type="entry name" value="5'-NUCLEOTIDASE-RELATED"/>
    <property type="match status" value="1"/>
</dbReference>
<protein>
    <submittedName>
        <fullName evidence="6">Bifunctional 2',3'-cyclic-nucleotide 2'-phosphodiesterase/3'-nucleotidase</fullName>
    </submittedName>
</protein>
<keyword evidence="7" id="KW-1185">Reference proteome</keyword>
<comment type="similarity">
    <text evidence="2">Belongs to the 5'-nucleotidase family.</text>
</comment>
<dbReference type="InterPro" id="IPR008334">
    <property type="entry name" value="5'-Nucleotdase_C"/>
</dbReference>
<dbReference type="Gene3D" id="3.90.780.10">
    <property type="entry name" value="5'-Nucleotidase, C-terminal domain"/>
    <property type="match status" value="1"/>
</dbReference>
<dbReference type="InterPro" id="IPR036907">
    <property type="entry name" value="5'-Nucleotdase_C_sf"/>
</dbReference>
<dbReference type="GO" id="GO:0009166">
    <property type="term" value="P:nucleotide catabolic process"/>
    <property type="evidence" value="ECO:0007669"/>
    <property type="project" value="InterPro"/>
</dbReference>
<dbReference type="RefSeq" id="WP_270454234.1">
    <property type="nucleotide sequence ID" value="NZ_JADPIE010000005.1"/>
</dbReference>
<dbReference type="PROSITE" id="PS51318">
    <property type="entry name" value="TAT"/>
    <property type="match status" value="1"/>
</dbReference>
<feature type="region of interest" description="Disordered" evidence="3">
    <location>
        <begin position="1"/>
        <end position="23"/>
    </location>
</feature>
<dbReference type="InterPro" id="IPR006179">
    <property type="entry name" value="5_nucleotidase/apyrase"/>
</dbReference>
<dbReference type="GO" id="GO:0030288">
    <property type="term" value="C:outer membrane-bounded periplasmic space"/>
    <property type="evidence" value="ECO:0007669"/>
    <property type="project" value="TreeGrafter"/>
</dbReference>
<keyword evidence="2" id="KW-0547">Nucleotide-binding</keyword>
<organism evidence="6 7">
    <name type="scientific">Halonatronomonas betaini</name>
    <dbReference type="NCBI Taxonomy" id="2778430"/>
    <lineage>
        <taxon>Bacteria</taxon>
        <taxon>Bacillati</taxon>
        <taxon>Bacillota</taxon>
        <taxon>Clostridia</taxon>
        <taxon>Halanaerobiales</taxon>
        <taxon>Halarsenatibacteraceae</taxon>
        <taxon>Halonatronomonas</taxon>
    </lineage>
</organism>
<dbReference type="Pfam" id="PF00149">
    <property type="entry name" value="Metallophos"/>
    <property type="match status" value="1"/>
</dbReference>
<reference evidence="6" key="1">
    <citation type="submission" date="2020-11" db="EMBL/GenBank/DDBJ databases">
        <title>Halonatronomonas betainensis gen. nov., sp. nov. a novel haloalkaliphilic representative of the family Halanaerobiacae capable of betaine degradation.</title>
        <authorList>
            <person name="Boltyanskaya Y."/>
            <person name="Kevbrin V."/>
            <person name="Detkova E."/>
            <person name="Grouzdev D.S."/>
            <person name="Koziaeva V."/>
            <person name="Zhilina T."/>
        </authorList>
    </citation>
    <scope>NUCLEOTIDE SEQUENCE</scope>
    <source>
        <strain evidence="6">Z-7014</strain>
    </source>
</reference>
<dbReference type="Pfam" id="PF02872">
    <property type="entry name" value="5_nucleotid_C"/>
    <property type="match status" value="1"/>
</dbReference>
<proteinExistence type="inferred from homology"/>
<dbReference type="InterPro" id="IPR004843">
    <property type="entry name" value="Calcineurin-like_PHP"/>
</dbReference>
<evidence type="ECO:0000259" key="4">
    <source>
        <dbReference type="Pfam" id="PF00149"/>
    </source>
</evidence>
<sequence>MSEINNNEQEEFEPEEKPEKLTEKSINRRDFIAMSGKVVAGAYLATAGLDSLSASAEETNSLNIITTTDEHQYILPYNYMDDAEDQGIGLSKAYSLIEEEKAEHENTILVSNGDVIQGSIIGDYEFRIDPLAEGETQTIVNIFNELGYEMAAVGNHEVQDYGLGFFDSAVAGADFPWLAANMRVAGSDETYVDSYKIVEKEIDGETVRIGFIGFIPPPTMRWGREHLDGEVEIDGIAETAERIVPEVRDQADIVIALAHTGIDDTRGGNEGVDLAQVDGFDAFIFGHDHNFLPGDYEHIEMVDSEIGLINGVPAVMAGSWGRAIGIVDLELMKENGQWRLAEAGVRLREIDEDTPSSERIEDMAADIHAEALDYIRTPITEADEPFTSFFARVKDAAITQIINEAQLNYGRNFVEANPEYEDYGVLAAAAPFRFGREGPRDFTQVSDEIRISDVNDIYMFPNEIRIVEFDGQMVLDWLEYTASNFNQIDPDSDERQYLINDNFPGYNWDIIEGIEYEIDITQPQGERIVNATYEGEPLNEDQNFLVVTNDHRASGGGEFPHLEGETIIYSTPTTHQEIIIEFLDEHDPVEASNNWRIVPFDYQGELIVRSHPEGAEYIEQRNLGFIEYLETDGDGWGIYRFIFED</sequence>
<gene>
    <name evidence="6" type="ORF">I0Q91_09270</name>
</gene>
<dbReference type="AlphaFoldDB" id="A0A931ARQ5"/>
<evidence type="ECO:0000259" key="5">
    <source>
        <dbReference type="Pfam" id="PF02872"/>
    </source>
</evidence>
<dbReference type="PRINTS" id="PR01607">
    <property type="entry name" value="APYRASEFAMLY"/>
</dbReference>
<evidence type="ECO:0000256" key="3">
    <source>
        <dbReference type="SAM" id="MobiDB-lite"/>
    </source>
</evidence>
<dbReference type="SUPFAM" id="SSF55816">
    <property type="entry name" value="5'-nucleotidase (syn. UDP-sugar hydrolase), C-terminal domain"/>
    <property type="match status" value="1"/>
</dbReference>
<accession>A0A931ARQ5</accession>
<comment type="caution">
    <text evidence="6">The sequence shown here is derived from an EMBL/GenBank/DDBJ whole genome shotgun (WGS) entry which is preliminary data.</text>
</comment>
<keyword evidence="1" id="KW-0732">Signal</keyword>
<dbReference type="InterPro" id="IPR029052">
    <property type="entry name" value="Metallo-depent_PP-like"/>
</dbReference>
<evidence type="ECO:0000313" key="7">
    <source>
        <dbReference type="Proteomes" id="UP000621436"/>
    </source>
</evidence>
<feature type="domain" description="5'-Nucleotidase C-terminal" evidence="5">
    <location>
        <begin position="382"/>
        <end position="563"/>
    </location>
</feature>
<evidence type="ECO:0000313" key="6">
    <source>
        <dbReference type="EMBL" id="MBF8437267.1"/>
    </source>
</evidence>
<dbReference type="Proteomes" id="UP000621436">
    <property type="component" value="Unassembled WGS sequence"/>
</dbReference>
<dbReference type="Gene3D" id="3.60.21.10">
    <property type="match status" value="1"/>
</dbReference>
<dbReference type="InterPro" id="IPR006311">
    <property type="entry name" value="TAT_signal"/>
</dbReference>
<evidence type="ECO:0000256" key="1">
    <source>
        <dbReference type="ARBA" id="ARBA00022729"/>
    </source>
</evidence>
<keyword evidence="2" id="KW-0378">Hydrolase</keyword>
<evidence type="ECO:0000256" key="2">
    <source>
        <dbReference type="RuleBase" id="RU362119"/>
    </source>
</evidence>
<feature type="domain" description="Calcineurin-like phosphoesterase" evidence="4">
    <location>
        <begin position="67"/>
        <end position="290"/>
    </location>
</feature>